<dbReference type="RefSeq" id="WP_321546265.1">
    <property type="nucleotide sequence ID" value="NZ_JAXIVS010000004.1"/>
</dbReference>
<accession>A0ABU5H367</accession>
<organism evidence="1 2">
    <name type="scientific">Hyalangium rubrum</name>
    <dbReference type="NCBI Taxonomy" id="3103134"/>
    <lineage>
        <taxon>Bacteria</taxon>
        <taxon>Pseudomonadati</taxon>
        <taxon>Myxococcota</taxon>
        <taxon>Myxococcia</taxon>
        <taxon>Myxococcales</taxon>
        <taxon>Cystobacterineae</taxon>
        <taxon>Archangiaceae</taxon>
        <taxon>Hyalangium</taxon>
    </lineage>
</organism>
<proteinExistence type="predicted"/>
<evidence type="ECO:0000313" key="1">
    <source>
        <dbReference type="EMBL" id="MDY7227544.1"/>
    </source>
</evidence>
<evidence type="ECO:0008006" key="3">
    <source>
        <dbReference type="Google" id="ProtNLM"/>
    </source>
</evidence>
<sequence length="183" mass="19604">MSRLATLRWGALGVRLGLLGCLGSSVTAWATEVPREEPPSRWGIGAGVGVGHAYGLLGVQLQVRREQVAGFLTFGMPNVPVVGGGLRWYPSGDRGPVFSLHGTHLLEFEPSDSLTVLSLTVGWRFRWEPGDWKQKGHGIFAEVGAGPSFFWYRGEDGPSKGFGALGPDSEGFPDLALAVGVEW</sequence>
<evidence type="ECO:0000313" key="2">
    <source>
        <dbReference type="Proteomes" id="UP001291309"/>
    </source>
</evidence>
<dbReference type="Proteomes" id="UP001291309">
    <property type="component" value="Unassembled WGS sequence"/>
</dbReference>
<protein>
    <recommendedName>
        <fullName evidence="3">Lipoprotein</fullName>
    </recommendedName>
</protein>
<name>A0ABU5H367_9BACT</name>
<keyword evidence="2" id="KW-1185">Reference proteome</keyword>
<reference evidence="1 2" key="1">
    <citation type="submission" date="2023-12" db="EMBL/GenBank/DDBJ databases">
        <title>the genome sequence of Hyalangium sp. s54d21.</title>
        <authorList>
            <person name="Zhang X."/>
        </authorList>
    </citation>
    <scope>NUCLEOTIDE SEQUENCE [LARGE SCALE GENOMIC DNA]</scope>
    <source>
        <strain evidence="2">s54d21</strain>
    </source>
</reference>
<gene>
    <name evidence="1" type="ORF">SYV04_14120</name>
</gene>
<dbReference type="EMBL" id="JAXIVS010000004">
    <property type="protein sequence ID" value="MDY7227544.1"/>
    <property type="molecule type" value="Genomic_DNA"/>
</dbReference>
<comment type="caution">
    <text evidence="1">The sequence shown here is derived from an EMBL/GenBank/DDBJ whole genome shotgun (WGS) entry which is preliminary data.</text>
</comment>